<dbReference type="GO" id="GO:0050660">
    <property type="term" value="F:flavin adenine dinucleotide binding"/>
    <property type="evidence" value="ECO:0007669"/>
    <property type="project" value="InterPro"/>
</dbReference>
<dbReference type="GO" id="GO:0033539">
    <property type="term" value="P:fatty acid beta-oxidation using acyl-CoA dehydrogenase"/>
    <property type="evidence" value="ECO:0007669"/>
    <property type="project" value="TreeGrafter"/>
</dbReference>
<dbReference type="Proteomes" id="UP000058925">
    <property type="component" value="Chromosome"/>
</dbReference>
<dbReference type="InterPro" id="IPR014729">
    <property type="entry name" value="Rossmann-like_a/b/a_fold"/>
</dbReference>
<dbReference type="AlphaFoldDB" id="A0A654M2V5"/>
<dbReference type="Pfam" id="PF00766">
    <property type="entry name" value="ETF_alpha"/>
    <property type="match status" value="1"/>
</dbReference>
<dbReference type="SUPFAM" id="SSF52467">
    <property type="entry name" value="DHS-like NAD/FAD-binding domain"/>
    <property type="match status" value="1"/>
</dbReference>
<dbReference type="EMBL" id="CP012850">
    <property type="protein sequence ID" value="ALI37370.1"/>
    <property type="molecule type" value="Genomic_DNA"/>
</dbReference>
<dbReference type="InterPro" id="IPR014731">
    <property type="entry name" value="ETF_asu_C"/>
</dbReference>
<gene>
    <name evidence="3" type="primary">acrA</name>
    <name evidence="3" type="ORF">NMY3_03185</name>
</gene>
<evidence type="ECO:0000313" key="4">
    <source>
        <dbReference type="Proteomes" id="UP000058925"/>
    </source>
</evidence>
<organism evidence="3 4">
    <name type="scientific">Candidatus Nitrosocosmicus oleophilus</name>
    <dbReference type="NCBI Taxonomy" id="1353260"/>
    <lineage>
        <taxon>Archaea</taxon>
        <taxon>Nitrososphaerota</taxon>
        <taxon>Nitrososphaeria</taxon>
        <taxon>Nitrososphaerales</taxon>
        <taxon>Nitrososphaeraceae</taxon>
        <taxon>Candidatus Nitrosocosmicus</taxon>
    </lineage>
</organism>
<dbReference type="InterPro" id="IPR014730">
    <property type="entry name" value="ETF_a/b_N"/>
</dbReference>
<evidence type="ECO:0000259" key="2">
    <source>
        <dbReference type="SMART" id="SM00893"/>
    </source>
</evidence>
<evidence type="ECO:0000313" key="3">
    <source>
        <dbReference type="EMBL" id="ALI37370.1"/>
    </source>
</evidence>
<dbReference type="GO" id="GO:0009055">
    <property type="term" value="F:electron transfer activity"/>
    <property type="evidence" value="ECO:0007669"/>
    <property type="project" value="InterPro"/>
</dbReference>
<dbReference type="Gene3D" id="3.40.50.620">
    <property type="entry name" value="HUPs"/>
    <property type="match status" value="1"/>
</dbReference>
<evidence type="ECO:0000256" key="1">
    <source>
        <dbReference type="ARBA" id="ARBA00005817"/>
    </source>
</evidence>
<keyword evidence="4" id="KW-1185">Reference proteome</keyword>
<proteinExistence type="inferred from homology"/>
<dbReference type="InterPro" id="IPR029035">
    <property type="entry name" value="DHS-like_NAD/FAD-binding_dom"/>
</dbReference>
<comment type="similarity">
    <text evidence="1">Belongs to the ETF alpha-subunit/FixB family.</text>
</comment>
<accession>A0A654M2V5</accession>
<dbReference type="KEGG" id="taa:NMY3_03185"/>
<dbReference type="Gene3D" id="3.40.50.1220">
    <property type="entry name" value="TPP-binding domain"/>
    <property type="match status" value="1"/>
</dbReference>
<dbReference type="SUPFAM" id="SSF52402">
    <property type="entry name" value="Adenine nucleotide alpha hydrolases-like"/>
    <property type="match status" value="1"/>
</dbReference>
<dbReference type="PANTHER" id="PTHR43153">
    <property type="entry name" value="ELECTRON TRANSFER FLAVOPROTEIN ALPHA"/>
    <property type="match status" value="1"/>
</dbReference>
<protein>
    <submittedName>
        <fullName evidence="3">Acryloyl-CoA reductase electron transfer subunit beta</fullName>
    </submittedName>
</protein>
<sequence length="442" mass="50021">MSLNQINENMNKTVDQTAALTKKKEKDIAEIDGINKMNQISKYRNLYVIVEQVDGKIIPVGLEMLSEARRLIDDFNKKYSLNEKVIAVILGNGIKDLCKELIYSGADAVIFADDPKLQYHINKVYTKIIVQIATNTKYIEKISPEYSKEFKRPRYMFFAADSTGRHLSSTVLAELESGLASDINKLVIEDIDFRHEHKTKGQMLKFEKTLMMYRPDFSGFLWTTILCLDNKNPEIKRDYHPQACSIIPGVFEPLEKDEFRTGIIEEHIPEFDTKDLEIRVLSRNVLKETIDFGSHKTIISFGRGIKESPEENIKLIEKLAKLLNAEIGISLPISKKPFKLSDKMNSLYITPERVIGTSGQKVEPTIYIALGISGATQHLAGMKNSGFIIAVNPDENAPIRDECDVFIKGRIEDVLPIMIEELERENMTQTKEEGGSAVVGTV</sequence>
<dbReference type="PANTHER" id="PTHR43153:SF1">
    <property type="entry name" value="ELECTRON TRANSFER FLAVOPROTEIN SUBUNIT ALPHA, MITOCHONDRIAL"/>
    <property type="match status" value="1"/>
</dbReference>
<reference evidence="4" key="1">
    <citation type="submission" date="2015-10" db="EMBL/GenBank/DDBJ databases">
        <title>Niche specialization of a soil ammonia-oxidizing archaeon, Candidatus Nitrosocosmicus oleophilus.</title>
        <authorList>
            <person name="Jung M.-Y."/>
            <person name="Rhee S.-K."/>
        </authorList>
    </citation>
    <scope>NUCLEOTIDE SEQUENCE [LARGE SCALE GENOMIC DNA]</scope>
    <source>
        <strain evidence="4">MY3</strain>
    </source>
</reference>
<dbReference type="Pfam" id="PF01012">
    <property type="entry name" value="ETF"/>
    <property type="match status" value="1"/>
</dbReference>
<dbReference type="InterPro" id="IPR001308">
    <property type="entry name" value="ETF_a/FixB"/>
</dbReference>
<dbReference type="SMART" id="SM00893">
    <property type="entry name" value="ETF"/>
    <property type="match status" value="1"/>
</dbReference>
<feature type="domain" description="Electron transfer flavoprotein alpha/beta-subunit N-terminal" evidence="2">
    <location>
        <begin position="46"/>
        <end position="288"/>
    </location>
</feature>
<name>A0A654M2V5_9ARCH</name>